<protein>
    <recommendedName>
        <fullName evidence="4">Transmembrane protein</fullName>
    </recommendedName>
</protein>
<dbReference type="AlphaFoldDB" id="A0A0K2JHC1"/>
<feature type="transmembrane region" description="Helical" evidence="1">
    <location>
        <begin position="69"/>
        <end position="89"/>
    </location>
</feature>
<proteinExistence type="predicted"/>
<evidence type="ECO:0000256" key="1">
    <source>
        <dbReference type="SAM" id="Phobius"/>
    </source>
</evidence>
<organism evidence="2 3">
    <name type="scientific">Spiroplasma kunkelii CR2-3x</name>
    <dbReference type="NCBI Taxonomy" id="273035"/>
    <lineage>
        <taxon>Bacteria</taxon>
        <taxon>Bacillati</taxon>
        <taxon>Mycoplasmatota</taxon>
        <taxon>Mollicutes</taxon>
        <taxon>Entomoplasmatales</taxon>
        <taxon>Spiroplasmataceae</taxon>
        <taxon>Spiroplasma</taxon>
    </lineage>
</organism>
<accession>A0A0K2JHC1</accession>
<dbReference type="KEGG" id="skn:SKUN_00925"/>
<name>A0A0K2JHC1_SPIKU</name>
<evidence type="ECO:0000313" key="2">
    <source>
        <dbReference type="EMBL" id="ALA97812.1"/>
    </source>
</evidence>
<evidence type="ECO:0000313" key="3">
    <source>
        <dbReference type="Proteomes" id="UP000062963"/>
    </source>
</evidence>
<sequence length="93" mass="10186">MPVQNEQENVQINVIQNKKPYNLCRAVCIIAIVISSLALIGFSIGGLILGLILLVTGTMSYGFYMVTRIFYLIIAGIEIIPIIMCNNVLKGKA</sequence>
<dbReference type="PATRIC" id="fig|273035.7.peg.1133"/>
<dbReference type="EMBL" id="CP010899">
    <property type="protein sequence ID" value="ALA97812.1"/>
    <property type="molecule type" value="Genomic_DNA"/>
</dbReference>
<keyword evidence="1" id="KW-1133">Transmembrane helix</keyword>
<keyword evidence="1" id="KW-0472">Membrane</keyword>
<dbReference type="Proteomes" id="UP000062963">
    <property type="component" value="Chromosome"/>
</dbReference>
<reference evidence="2 3" key="1">
    <citation type="journal article" date="2015" name="Genome Announc.">
        <title>Complete Genome Sequence of Spiroplasma kunkelii Strain CR2-3x, Causal Agent of Corn Stunt Disease in Zea mays L.</title>
        <authorList>
            <person name="Davis R.E."/>
            <person name="Shao J."/>
            <person name="Dally E.L."/>
            <person name="Zhao Y."/>
            <person name="Gasparich G.E."/>
            <person name="Gaynor B.J."/>
            <person name="Athey J.C."/>
            <person name="Harrison N.A."/>
            <person name="Donofrio N."/>
        </authorList>
    </citation>
    <scope>NUCLEOTIDE SEQUENCE [LARGE SCALE GENOMIC DNA]</scope>
    <source>
        <strain evidence="2 3">CR2-3x</strain>
    </source>
</reference>
<evidence type="ECO:0008006" key="4">
    <source>
        <dbReference type="Google" id="ProtNLM"/>
    </source>
</evidence>
<keyword evidence="3" id="KW-1185">Reference proteome</keyword>
<keyword evidence="1" id="KW-0812">Transmembrane</keyword>
<gene>
    <name evidence="2" type="ORF">SKUN_00925</name>
</gene>
<feature type="transmembrane region" description="Helical" evidence="1">
    <location>
        <begin position="26"/>
        <end position="57"/>
    </location>
</feature>
<dbReference type="STRING" id="273035.SKUN_00925"/>
<dbReference type="RefSeq" id="WP_235510936.1">
    <property type="nucleotide sequence ID" value="NZ_CP010899.1"/>
</dbReference>